<feature type="transmembrane region" description="Helical" evidence="1">
    <location>
        <begin position="61"/>
        <end position="86"/>
    </location>
</feature>
<feature type="domain" description="Protein-glutamine gamma-glutamyltransferase-like C-terminal" evidence="2">
    <location>
        <begin position="130"/>
        <end position="199"/>
    </location>
</feature>
<evidence type="ECO:0000259" key="2">
    <source>
        <dbReference type="Pfam" id="PF13559"/>
    </source>
</evidence>
<dbReference type="AlphaFoldDB" id="A0A7X2Z8E3"/>
<keyword evidence="1" id="KW-0472">Membrane</keyword>
<dbReference type="InterPro" id="IPR025403">
    <property type="entry name" value="TgpA-like_C"/>
</dbReference>
<evidence type="ECO:0000313" key="4">
    <source>
        <dbReference type="Proteomes" id="UP000450917"/>
    </source>
</evidence>
<proteinExistence type="predicted"/>
<protein>
    <submittedName>
        <fullName evidence="3">DUF4129 domain-containing protein</fullName>
    </submittedName>
</protein>
<accession>A0A7X2Z8E3</accession>
<keyword evidence="4" id="KW-1185">Reference proteome</keyword>
<sequence>MNKAEVQTDKEKLQEILNRDEYTAYMRERSGNPIFEWLQEKLEKIADLFPELDIAPGTPNVVAYLLLGFLLAALAAAILWMMRLLILERRSRRRIVFRSAVELDRSSARLAEEAQRFAAAGDYPEAVRHAFLALLLLMNERDWVRAQTWKTNREYAEELHDREPAAARSFIEAARLFEYVYYGRGEAEARDYERMTELLASLVREGAGHAETK</sequence>
<gene>
    <name evidence="3" type="ORF">GNP93_05920</name>
</gene>
<dbReference type="RefSeq" id="WP_155614234.1">
    <property type="nucleotide sequence ID" value="NZ_WNZX01000003.1"/>
</dbReference>
<evidence type="ECO:0000256" key="1">
    <source>
        <dbReference type="SAM" id="Phobius"/>
    </source>
</evidence>
<dbReference type="EMBL" id="WNZX01000003">
    <property type="protein sequence ID" value="MUG70213.1"/>
    <property type="molecule type" value="Genomic_DNA"/>
</dbReference>
<dbReference type="Proteomes" id="UP000450917">
    <property type="component" value="Unassembled WGS sequence"/>
</dbReference>
<dbReference type="Pfam" id="PF13559">
    <property type="entry name" value="DUF4129"/>
    <property type="match status" value="1"/>
</dbReference>
<keyword evidence="1" id="KW-1133">Transmembrane helix</keyword>
<name>A0A7X2Z8E3_9BACL</name>
<reference evidence="3 4" key="1">
    <citation type="submission" date="2019-11" db="EMBL/GenBank/DDBJ databases">
        <title>Draft genome sequences of five Paenibacillus species of dairy origin.</title>
        <authorList>
            <person name="Olajide A.M."/>
            <person name="Chen S."/>
            <person name="Lapointe G."/>
        </authorList>
    </citation>
    <scope>NUCLEOTIDE SEQUENCE [LARGE SCALE GENOMIC DNA]</scope>
    <source>
        <strain evidence="3 4">2CS3</strain>
    </source>
</reference>
<comment type="caution">
    <text evidence="3">The sequence shown here is derived from an EMBL/GenBank/DDBJ whole genome shotgun (WGS) entry which is preliminary data.</text>
</comment>
<organism evidence="3 4">
    <name type="scientific">Paenibacillus validus</name>
    <dbReference type="NCBI Taxonomy" id="44253"/>
    <lineage>
        <taxon>Bacteria</taxon>
        <taxon>Bacillati</taxon>
        <taxon>Bacillota</taxon>
        <taxon>Bacilli</taxon>
        <taxon>Bacillales</taxon>
        <taxon>Paenibacillaceae</taxon>
        <taxon>Paenibacillus</taxon>
    </lineage>
</organism>
<evidence type="ECO:0000313" key="3">
    <source>
        <dbReference type="EMBL" id="MUG70213.1"/>
    </source>
</evidence>
<keyword evidence="1" id="KW-0812">Transmembrane</keyword>